<evidence type="ECO:0000256" key="4">
    <source>
        <dbReference type="SAM" id="MobiDB-lite"/>
    </source>
</evidence>
<dbReference type="SMART" id="SM01403">
    <property type="entry name" value="Ribosomal_S10"/>
    <property type="match status" value="1"/>
</dbReference>
<organism evidence="6 7">
    <name type="scientific">Adineta ricciae</name>
    <name type="common">Rotifer</name>
    <dbReference type="NCBI Taxonomy" id="249248"/>
    <lineage>
        <taxon>Eukaryota</taxon>
        <taxon>Metazoa</taxon>
        <taxon>Spiralia</taxon>
        <taxon>Gnathifera</taxon>
        <taxon>Rotifera</taxon>
        <taxon>Eurotatoria</taxon>
        <taxon>Bdelloidea</taxon>
        <taxon>Adinetida</taxon>
        <taxon>Adinetidae</taxon>
        <taxon>Adineta</taxon>
    </lineage>
</organism>
<protein>
    <recommendedName>
        <fullName evidence="5">Small ribosomal subunit protein uS10 domain-containing protein</fullName>
    </recommendedName>
</protein>
<dbReference type="PANTHER" id="PTHR13473:SF0">
    <property type="entry name" value="LARGE RIBOSOMAL SUBUNIT PROTEIN ML48"/>
    <property type="match status" value="1"/>
</dbReference>
<dbReference type="EMBL" id="CAJNOR010000151">
    <property type="protein sequence ID" value="CAF0818654.1"/>
    <property type="molecule type" value="Genomic_DNA"/>
</dbReference>
<dbReference type="Gene3D" id="3.30.70.600">
    <property type="entry name" value="Ribosomal protein S10 domain"/>
    <property type="match status" value="1"/>
</dbReference>
<evidence type="ECO:0000313" key="6">
    <source>
        <dbReference type="EMBL" id="CAF0818654.1"/>
    </source>
</evidence>
<feature type="region of interest" description="Disordered" evidence="4">
    <location>
        <begin position="237"/>
        <end position="258"/>
    </location>
</feature>
<name>A0A813U5J1_ADIRI</name>
<dbReference type="AlphaFoldDB" id="A0A813U5J1"/>
<dbReference type="PANTHER" id="PTHR13473">
    <property type="entry name" value="MITOCHONDRIAL RIBOSOMAL PROTEIN L48"/>
    <property type="match status" value="1"/>
</dbReference>
<accession>A0A813U5J1</accession>
<keyword evidence="1" id="KW-0689">Ribosomal protein</keyword>
<evidence type="ECO:0000259" key="5">
    <source>
        <dbReference type="SMART" id="SM01403"/>
    </source>
</evidence>
<sequence>MITMSSILARVKPLLTPSPYRSCFFVRFNKSGERIQTIKSRNDKVETICAVPDPTTNRGIIYEPPYLFETDLYPNYSSLAVSIRGYDYVVLEGYFRYIQKLANTLDIKVPEAVAIPAKSSRVTILKPRSAQIDVEHHLNLYHRIVKFAKVKATLAPIIFECIRLNIPEGVELKIDVPDPADDEFRYVPDVELKQLQSELRAIDHEKEETQKAKEAKRALKQKEKAQAMLLSILSPFNDESLLPNSSTNDTSDNDEESK</sequence>
<feature type="domain" description="Small ribosomal subunit protein uS10" evidence="5">
    <location>
        <begin position="80"/>
        <end position="175"/>
    </location>
</feature>
<keyword evidence="3" id="KW-0175">Coiled coil</keyword>
<proteinExistence type="predicted"/>
<dbReference type="GO" id="GO:0005761">
    <property type="term" value="C:mitochondrial ribosome"/>
    <property type="evidence" value="ECO:0007669"/>
    <property type="project" value="InterPro"/>
</dbReference>
<feature type="coiled-coil region" evidence="3">
    <location>
        <begin position="192"/>
        <end position="226"/>
    </location>
</feature>
<dbReference type="InterPro" id="IPR027486">
    <property type="entry name" value="Ribosomal_uS10_dom"/>
</dbReference>
<keyword evidence="7" id="KW-1185">Reference proteome</keyword>
<dbReference type="SUPFAM" id="SSF54999">
    <property type="entry name" value="Ribosomal protein S10"/>
    <property type="match status" value="1"/>
</dbReference>
<evidence type="ECO:0000256" key="2">
    <source>
        <dbReference type="ARBA" id="ARBA00023274"/>
    </source>
</evidence>
<evidence type="ECO:0000313" key="7">
    <source>
        <dbReference type="Proteomes" id="UP000663828"/>
    </source>
</evidence>
<dbReference type="Pfam" id="PF00338">
    <property type="entry name" value="Ribosomal_S10"/>
    <property type="match status" value="1"/>
</dbReference>
<reference evidence="6" key="1">
    <citation type="submission" date="2021-02" db="EMBL/GenBank/DDBJ databases">
        <authorList>
            <person name="Nowell W R."/>
        </authorList>
    </citation>
    <scope>NUCLEOTIDE SEQUENCE</scope>
</reference>
<keyword evidence="2" id="KW-0687">Ribonucleoprotein</keyword>
<evidence type="ECO:0000256" key="1">
    <source>
        <dbReference type="ARBA" id="ARBA00022980"/>
    </source>
</evidence>
<comment type="caution">
    <text evidence="6">The sequence shown here is derived from an EMBL/GenBank/DDBJ whole genome shotgun (WGS) entry which is preliminary data.</text>
</comment>
<evidence type="ECO:0000256" key="3">
    <source>
        <dbReference type="SAM" id="Coils"/>
    </source>
</evidence>
<dbReference type="GO" id="GO:1990904">
    <property type="term" value="C:ribonucleoprotein complex"/>
    <property type="evidence" value="ECO:0007669"/>
    <property type="project" value="UniProtKB-KW"/>
</dbReference>
<dbReference type="InterPro" id="IPR027487">
    <property type="entry name" value="Ribosomal_mL48"/>
</dbReference>
<dbReference type="Proteomes" id="UP000663828">
    <property type="component" value="Unassembled WGS sequence"/>
</dbReference>
<dbReference type="InterPro" id="IPR036838">
    <property type="entry name" value="Ribosomal_uS10_dom_sf"/>
</dbReference>
<gene>
    <name evidence="6" type="ORF">XAT740_LOCUS3845</name>
</gene>